<evidence type="ECO:0000256" key="1">
    <source>
        <dbReference type="ARBA" id="ARBA00001946"/>
    </source>
</evidence>
<dbReference type="GO" id="GO:0051607">
    <property type="term" value="P:defense response to virus"/>
    <property type="evidence" value="ECO:0007669"/>
    <property type="project" value="UniProtKB-UniRule"/>
</dbReference>
<evidence type="ECO:0000256" key="2">
    <source>
        <dbReference type="ARBA" id="ARBA00022722"/>
    </source>
</evidence>
<comment type="subunit">
    <text evidence="8">Homodimer, forms a heterotetramer with a Cas1 homodimer.</text>
</comment>
<organism evidence="9 10">
    <name type="scientific">Pyrolobus fumarii (strain DSM 11204 / 1A)</name>
    <dbReference type="NCBI Taxonomy" id="694429"/>
    <lineage>
        <taxon>Archaea</taxon>
        <taxon>Thermoproteota</taxon>
        <taxon>Thermoprotei</taxon>
        <taxon>Desulfurococcales</taxon>
        <taxon>Pyrodictiaceae</taxon>
        <taxon>Pyrolobus</taxon>
    </lineage>
</organism>
<keyword evidence="5 8" id="KW-0378">Hydrolase</keyword>
<dbReference type="GO" id="GO:0043571">
    <property type="term" value="P:maintenance of CRISPR repeat elements"/>
    <property type="evidence" value="ECO:0007669"/>
    <property type="project" value="UniProtKB-UniRule"/>
</dbReference>
<evidence type="ECO:0000256" key="5">
    <source>
        <dbReference type="ARBA" id="ARBA00022801"/>
    </source>
</evidence>
<dbReference type="HOGENOM" id="CLU_161124_2_3_2"/>
<dbReference type="PANTHER" id="PTHR34405">
    <property type="entry name" value="CRISPR-ASSOCIATED ENDORIBONUCLEASE CAS2"/>
    <property type="match status" value="1"/>
</dbReference>
<keyword evidence="2 8" id="KW-0540">Nuclease</keyword>
<name>G0EGJ6_PYRF1</name>
<evidence type="ECO:0000256" key="7">
    <source>
        <dbReference type="ARBA" id="ARBA00023118"/>
    </source>
</evidence>
<dbReference type="eggNOG" id="arCOG04194">
    <property type="taxonomic scope" value="Archaea"/>
</dbReference>
<dbReference type="HAMAP" id="MF_01471">
    <property type="entry name" value="Cas2"/>
    <property type="match status" value="1"/>
</dbReference>
<keyword evidence="4 8" id="KW-0255">Endonuclease</keyword>
<dbReference type="GeneID" id="11140146"/>
<keyword evidence="3 8" id="KW-0479">Metal-binding</keyword>
<feature type="binding site" evidence="8">
    <location>
        <position position="8"/>
    </location>
    <ligand>
        <name>Mg(2+)</name>
        <dbReference type="ChEBI" id="CHEBI:18420"/>
        <note>catalytic</note>
    </ligand>
</feature>
<dbReference type="AlphaFoldDB" id="G0EGJ6"/>
<dbReference type="NCBIfam" id="TIGR01573">
    <property type="entry name" value="cas2"/>
    <property type="match status" value="1"/>
</dbReference>
<dbReference type="PANTHER" id="PTHR34405:SF3">
    <property type="entry name" value="CRISPR-ASSOCIATED ENDORIBONUCLEASE CAS2 3"/>
    <property type="match status" value="1"/>
</dbReference>
<dbReference type="OrthoDB" id="75992at2157"/>
<dbReference type="GO" id="GO:0004521">
    <property type="term" value="F:RNA endonuclease activity"/>
    <property type="evidence" value="ECO:0007669"/>
    <property type="project" value="InterPro"/>
</dbReference>
<dbReference type="GO" id="GO:0046872">
    <property type="term" value="F:metal ion binding"/>
    <property type="evidence" value="ECO:0007669"/>
    <property type="project" value="UniProtKB-UniRule"/>
</dbReference>
<keyword evidence="6 8" id="KW-0460">Magnesium</keyword>
<evidence type="ECO:0000256" key="6">
    <source>
        <dbReference type="ARBA" id="ARBA00022842"/>
    </source>
</evidence>
<dbReference type="SUPFAM" id="SSF143430">
    <property type="entry name" value="TTP0101/SSO1404-like"/>
    <property type="match status" value="1"/>
</dbReference>
<evidence type="ECO:0000313" key="9">
    <source>
        <dbReference type="EMBL" id="AEM38370.1"/>
    </source>
</evidence>
<reference evidence="9 10" key="1">
    <citation type="journal article" date="2011" name="Stand. Genomic Sci.">
        <title>Complete genome sequence of the hyperthermophilic chemolithoautotroph Pyrolobus fumarii type strain (1A).</title>
        <authorList>
            <person name="Anderson I."/>
            <person name="Goker M."/>
            <person name="Nolan M."/>
            <person name="Lucas S."/>
            <person name="Hammon N."/>
            <person name="Deshpande S."/>
            <person name="Cheng J.F."/>
            <person name="Tapia R."/>
            <person name="Han C."/>
            <person name="Goodwin L."/>
            <person name="Pitluck S."/>
            <person name="Huntemann M."/>
            <person name="Liolios K."/>
            <person name="Ivanova N."/>
            <person name="Pagani I."/>
            <person name="Mavromatis K."/>
            <person name="Ovchinikova G."/>
            <person name="Pati A."/>
            <person name="Chen A."/>
            <person name="Palaniappan K."/>
            <person name="Land M."/>
            <person name="Hauser L."/>
            <person name="Brambilla E.M."/>
            <person name="Huber H."/>
            <person name="Yasawong M."/>
            <person name="Rohde M."/>
            <person name="Spring S."/>
            <person name="Abt B."/>
            <person name="Sikorski J."/>
            <person name="Wirth R."/>
            <person name="Detter J.C."/>
            <person name="Woyke T."/>
            <person name="Bristow J."/>
            <person name="Eisen J.A."/>
            <person name="Markowitz V."/>
            <person name="Hugenholtz P."/>
            <person name="Kyrpides N.C."/>
            <person name="Klenk H.P."/>
            <person name="Lapidus A."/>
        </authorList>
    </citation>
    <scope>NUCLEOTIDE SEQUENCE [LARGE SCALE GENOMIC DNA]</scope>
    <source>
        <strain evidence="10">DSM 11204 / 1A</strain>
    </source>
</reference>
<evidence type="ECO:0000256" key="8">
    <source>
        <dbReference type="HAMAP-Rule" id="MF_01471"/>
    </source>
</evidence>
<sequence length="96" mass="10651">MIVIVAYDISDDYKRDRAAKLLLSMGFQRIQRSLYAARGGREKARQVAAALKRIIDPVTDRVDIILVHDHTWETRIVIGEGANIPGAKPKPGVTLA</sequence>
<dbReference type="GO" id="GO:0016787">
    <property type="term" value="F:hydrolase activity"/>
    <property type="evidence" value="ECO:0007669"/>
    <property type="project" value="UniProtKB-KW"/>
</dbReference>
<dbReference type="RefSeq" id="WP_014026047.1">
    <property type="nucleotide sequence ID" value="NC_015931.1"/>
</dbReference>
<evidence type="ECO:0000313" key="10">
    <source>
        <dbReference type="Proteomes" id="UP000001037"/>
    </source>
</evidence>
<gene>
    <name evidence="8" type="primary">cas2</name>
    <name evidence="9" type="ordered locus">Pyrfu_0499</name>
</gene>
<dbReference type="Pfam" id="PF09827">
    <property type="entry name" value="CRISPR_Cas2"/>
    <property type="match status" value="1"/>
</dbReference>
<dbReference type="EC" id="3.1.-.-" evidence="8"/>
<dbReference type="KEGG" id="pfm:Pyrfu_0499"/>
<comment type="similarity">
    <text evidence="8">Belongs to the CRISPR-associated endoribonuclease Cas2 protein family.</text>
</comment>
<comment type="function">
    <text evidence="8">CRISPR (clustered regularly interspaced short palindromic repeat), is an adaptive immune system that provides protection against mobile genetic elements (viruses, transposable elements and conjugative plasmids). CRISPR clusters contain sequences complementary to antecedent mobile elements and target invading nucleic acids. CRISPR clusters are transcribed and processed into CRISPR RNA (crRNA). Functions as a ssRNA-specific endoribonuclease. Involved in the integration of spacer DNA into the CRISPR cassette.</text>
</comment>
<dbReference type="EMBL" id="CP002838">
    <property type="protein sequence ID" value="AEM38370.1"/>
    <property type="molecule type" value="Genomic_DNA"/>
</dbReference>
<dbReference type="InterPro" id="IPR021127">
    <property type="entry name" value="CRISPR_associated_Cas2"/>
</dbReference>
<keyword evidence="10" id="KW-1185">Reference proteome</keyword>
<dbReference type="Gene3D" id="3.30.70.240">
    <property type="match status" value="1"/>
</dbReference>
<dbReference type="InParanoid" id="G0EGJ6"/>
<keyword evidence="7 8" id="KW-0051">Antiviral defense</keyword>
<evidence type="ECO:0000256" key="4">
    <source>
        <dbReference type="ARBA" id="ARBA00022759"/>
    </source>
</evidence>
<dbReference type="Proteomes" id="UP000001037">
    <property type="component" value="Chromosome"/>
</dbReference>
<proteinExistence type="inferred from homology"/>
<comment type="cofactor">
    <cofactor evidence="1 8">
        <name>Mg(2+)</name>
        <dbReference type="ChEBI" id="CHEBI:18420"/>
    </cofactor>
</comment>
<dbReference type="InterPro" id="IPR019199">
    <property type="entry name" value="Virulence_VapD/CRISPR_Cas2"/>
</dbReference>
<dbReference type="STRING" id="694429.Pyrfu_0499"/>
<accession>G0EGJ6</accession>
<protein>
    <recommendedName>
        <fullName evidence="8">CRISPR-associated endoribonuclease Cas2</fullName>
        <ecNumber evidence="8">3.1.-.-</ecNumber>
    </recommendedName>
</protein>
<evidence type="ECO:0000256" key="3">
    <source>
        <dbReference type="ARBA" id="ARBA00022723"/>
    </source>
</evidence>